<feature type="region of interest" description="Disordered" evidence="1">
    <location>
        <begin position="237"/>
        <end position="333"/>
    </location>
</feature>
<feature type="region of interest" description="Disordered" evidence="1">
    <location>
        <begin position="1"/>
        <end position="32"/>
    </location>
</feature>
<protein>
    <submittedName>
        <fullName evidence="2">Uncharacterized protein</fullName>
    </submittedName>
</protein>
<feature type="region of interest" description="Disordered" evidence="1">
    <location>
        <begin position="75"/>
        <end position="111"/>
    </location>
</feature>
<feature type="compositionally biased region" description="Basic and acidic residues" evidence="1">
    <location>
        <begin position="9"/>
        <end position="18"/>
    </location>
</feature>
<keyword evidence="3" id="KW-1185">Reference proteome</keyword>
<evidence type="ECO:0000256" key="1">
    <source>
        <dbReference type="SAM" id="MobiDB-lite"/>
    </source>
</evidence>
<evidence type="ECO:0000313" key="2">
    <source>
        <dbReference type="EMBL" id="KAK3250257.1"/>
    </source>
</evidence>
<feature type="region of interest" description="Disordered" evidence="1">
    <location>
        <begin position="131"/>
        <end position="152"/>
    </location>
</feature>
<feature type="compositionally biased region" description="Gly residues" evidence="1">
    <location>
        <begin position="134"/>
        <end position="145"/>
    </location>
</feature>
<dbReference type="EMBL" id="LGRX02026812">
    <property type="protein sequence ID" value="KAK3250257.1"/>
    <property type="molecule type" value="Genomic_DNA"/>
</dbReference>
<accession>A0AAE0CAF8</accession>
<dbReference type="AlphaFoldDB" id="A0AAE0CAF8"/>
<feature type="compositionally biased region" description="Polar residues" evidence="1">
    <location>
        <begin position="293"/>
        <end position="303"/>
    </location>
</feature>
<feature type="compositionally biased region" description="Acidic residues" evidence="1">
    <location>
        <begin position="19"/>
        <end position="30"/>
    </location>
</feature>
<gene>
    <name evidence="2" type="ORF">CYMTET_40356</name>
</gene>
<name>A0AAE0CAF8_9CHLO</name>
<comment type="caution">
    <text evidence="2">The sequence shown here is derived from an EMBL/GenBank/DDBJ whole genome shotgun (WGS) entry which is preliminary data.</text>
</comment>
<evidence type="ECO:0000313" key="3">
    <source>
        <dbReference type="Proteomes" id="UP001190700"/>
    </source>
</evidence>
<feature type="compositionally biased region" description="Polar residues" evidence="1">
    <location>
        <begin position="78"/>
        <end position="93"/>
    </location>
</feature>
<organism evidence="2 3">
    <name type="scientific">Cymbomonas tetramitiformis</name>
    <dbReference type="NCBI Taxonomy" id="36881"/>
    <lineage>
        <taxon>Eukaryota</taxon>
        <taxon>Viridiplantae</taxon>
        <taxon>Chlorophyta</taxon>
        <taxon>Pyramimonadophyceae</taxon>
        <taxon>Pyramimonadales</taxon>
        <taxon>Pyramimonadaceae</taxon>
        <taxon>Cymbomonas</taxon>
    </lineage>
</organism>
<reference evidence="2 3" key="1">
    <citation type="journal article" date="2015" name="Genome Biol. Evol.">
        <title>Comparative Genomics of a Bacterivorous Green Alga Reveals Evolutionary Causalities and Consequences of Phago-Mixotrophic Mode of Nutrition.</title>
        <authorList>
            <person name="Burns J.A."/>
            <person name="Paasch A."/>
            <person name="Narechania A."/>
            <person name="Kim E."/>
        </authorList>
    </citation>
    <scope>NUCLEOTIDE SEQUENCE [LARGE SCALE GENOMIC DNA]</scope>
    <source>
        <strain evidence="2 3">PLY_AMNH</strain>
    </source>
</reference>
<proteinExistence type="predicted"/>
<dbReference type="Proteomes" id="UP001190700">
    <property type="component" value="Unassembled WGS sequence"/>
</dbReference>
<sequence>MMAPGAAARRVEESKVDIDGDEDEDGDEEAAQGLQWVGSRSGFGCFLSHSRGVSGLIIRRAVGVPVRRAGDAIGETDFATQDGTSFGTQGSEGTQHDRSGQASGEADESGRMASRLLKSMEGIRQEAEHLHTMGGPGEGLPGGAHAGPSGLTRAASSVKDILMEWDELSSPGLEGGVWTQEQYGSSPEQAMALAEEGLATLLEASRRVAGLLGGAGDMVGSGAEGEGDVGERLTDEVDTGQALQSPGADPSSDDHLQQVARQHTASHEPPRPRGGVAGRAGTNRLEVGRLQRHNSVPVAQSQRDPVGHMGLGERRVGHPLFCGYGVPKESVQG</sequence>